<proteinExistence type="predicted"/>
<keyword evidence="1" id="KW-0812">Transmembrane</keyword>
<keyword evidence="1" id="KW-1133">Transmembrane helix</keyword>
<keyword evidence="1" id="KW-0472">Membrane</keyword>
<gene>
    <name evidence="2" type="ORF">GCM10022242_31220</name>
</gene>
<keyword evidence="3" id="KW-1185">Reference proteome</keyword>
<reference evidence="3" key="1">
    <citation type="journal article" date="2019" name="Int. J. Syst. Evol. Microbiol.">
        <title>The Global Catalogue of Microorganisms (GCM) 10K type strain sequencing project: providing services to taxonomists for standard genome sequencing and annotation.</title>
        <authorList>
            <consortium name="The Broad Institute Genomics Platform"/>
            <consortium name="The Broad Institute Genome Sequencing Center for Infectious Disease"/>
            <person name="Wu L."/>
            <person name="Ma J."/>
        </authorList>
    </citation>
    <scope>NUCLEOTIDE SEQUENCE [LARGE SCALE GENOMIC DNA]</scope>
    <source>
        <strain evidence="3">JCM 16953</strain>
    </source>
</reference>
<feature type="transmembrane region" description="Helical" evidence="1">
    <location>
        <begin position="6"/>
        <end position="26"/>
    </location>
</feature>
<evidence type="ECO:0000256" key="1">
    <source>
        <dbReference type="SAM" id="Phobius"/>
    </source>
</evidence>
<feature type="transmembrane region" description="Helical" evidence="1">
    <location>
        <begin position="42"/>
        <end position="65"/>
    </location>
</feature>
<evidence type="ECO:0000313" key="3">
    <source>
        <dbReference type="Proteomes" id="UP001501821"/>
    </source>
</evidence>
<dbReference type="RefSeq" id="WP_344777100.1">
    <property type="nucleotide sequence ID" value="NZ_BAABAH010000012.1"/>
</dbReference>
<sequence>MDVPEGVLYVGLLLAVSVGMTAWRVATPGGRKARVGPDVDRWLTACLISAVGLFIAVLLPCYLPGYRLP</sequence>
<evidence type="ECO:0000313" key="2">
    <source>
        <dbReference type="EMBL" id="GAA3827645.1"/>
    </source>
</evidence>
<dbReference type="Proteomes" id="UP001501821">
    <property type="component" value="Unassembled WGS sequence"/>
</dbReference>
<dbReference type="EMBL" id="BAABAH010000012">
    <property type="protein sequence ID" value="GAA3827645.1"/>
    <property type="molecule type" value="Genomic_DNA"/>
</dbReference>
<comment type="caution">
    <text evidence="2">The sequence shown here is derived from an EMBL/GenBank/DDBJ whole genome shotgun (WGS) entry which is preliminary data.</text>
</comment>
<accession>A0ABP7IUV0</accession>
<name>A0ABP7IUV0_9ACTN</name>
<organism evidence="2 3">
    <name type="scientific">Nocardioides panacisoli</name>
    <dbReference type="NCBI Taxonomy" id="627624"/>
    <lineage>
        <taxon>Bacteria</taxon>
        <taxon>Bacillati</taxon>
        <taxon>Actinomycetota</taxon>
        <taxon>Actinomycetes</taxon>
        <taxon>Propionibacteriales</taxon>
        <taxon>Nocardioidaceae</taxon>
        <taxon>Nocardioides</taxon>
    </lineage>
</organism>
<protein>
    <submittedName>
        <fullName evidence="2">Uncharacterized protein</fullName>
    </submittedName>
</protein>